<dbReference type="GO" id="GO:0003730">
    <property type="term" value="F:mRNA 3'-UTR binding"/>
    <property type="evidence" value="ECO:0007669"/>
    <property type="project" value="TreeGrafter"/>
</dbReference>
<feature type="domain" description="RRM" evidence="4">
    <location>
        <begin position="39"/>
        <end position="126"/>
    </location>
</feature>
<proteinExistence type="predicted"/>
<feature type="region of interest" description="Disordered" evidence="3">
    <location>
        <begin position="1"/>
        <end position="35"/>
    </location>
</feature>
<reference evidence="5 6" key="1">
    <citation type="journal article" date="2019" name="Gigascience">
        <title>Whole-genome sequence of the oriental lung fluke Paragonimus westermani.</title>
        <authorList>
            <person name="Oey H."/>
            <person name="Zakrzewski M."/>
            <person name="Narain K."/>
            <person name="Devi K.R."/>
            <person name="Agatsuma T."/>
            <person name="Nawaratna S."/>
            <person name="Gobert G.N."/>
            <person name="Jones M.K."/>
            <person name="Ragan M.A."/>
            <person name="McManus D.P."/>
            <person name="Krause L."/>
        </authorList>
    </citation>
    <scope>NUCLEOTIDE SEQUENCE [LARGE SCALE GENOMIC DNA]</scope>
    <source>
        <strain evidence="5 6">IND2009</strain>
    </source>
</reference>
<evidence type="ECO:0000313" key="6">
    <source>
        <dbReference type="Proteomes" id="UP000324629"/>
    </source>
</evidence>
<organism evidence="5 6">
    <name type="scientific">Paragonimus westermani</name>
    <dbReference type="NCBI Taxonomy" id="34504"/>
    <lineage>
        <taxon>Eukaryota</taxon>
        <taxon>Metazoa</taxon>
        <taxon>Spiralia</taxon>
        <taxon>Lophotrochozoa</taxon>
        <taxon>Platyhelminthes</taxon>
        <taxon>Trematoda</taxon>
        <taxon>Digenea</taxon>
        <taxon>Plagiorchiida</taxon>
        <taxon>Troglotremata</taxon>
        <taxon>Troglotrematidae</taxon>
        <taxon>Paragonimus</taxon>
    </lineage>
</organism>
<sequence>MVDTAQANRPHEIGGKTVEAKRAMPREDSQTPESHMTVKKLFFGALKKDVTQEELRNIVDCGIVTCKETGESRGFGFVTFDYYDPVDKAILYKPHHIGNSRADVKKTLSKEQINETKRKRVGRYESSSNGYGQQSHGYDQGYGSDYGGGYMPVGAYGGGYGSGGSGYS</sequence>
<evidence type="ECO:0000256" key="1">
    <source>
        <dbReference type="ARBA" id="ARBA00022884"/>
    </source>
</evidence>
<dbReference type="Pfam" id="PF00076">
    <property type="entry name" value="RRM_1"/>
    <property type="match status" value="1"/>
</dbReference>
<comment type="caution">
    <text evidence="5">The sequence shown here is derived from an EMBL/GenBank/DDBJ whole genome shotgun (WGS) entry which is preliminary data.</text>
</comment>
<evidence type="ECO:0000256" key="3">
    <source>
        <dbReference type="SAM" id="MobiDB-lite"/>
    </source>
</evidence>
<protein>
    <recommendedName>
        <fullName evidence="4">RRM domain-containing protein</fullName>
    </recommendedName>
</protein>
<gene>
    <name evidence="5" type="ORF">DEA37_0005016</name>
</gene>
<dbReference type="InterPro" id="IPR012677">
    <property type="entry name" value="Nucleotide-bd_a/b_plait_sf"/>
</dbReference>
<feature type="compositionally biased region" description="Polar residues" evidence="3">
    <location>
        <begin position="125"/>
        <end position="136"/>
    </location>
</feature>
<dbReference type="AlphaFoldDB" id="A0A5J4N9P6"/>
<dbReference type="Proteomes" id="UP000324629">
    <property type="component" value="Unassembled WGS sequence"/>
</dbReference>
<evidence type="ECO:0000313" key="5">
    <source>
        <dbReference type="EMBL" id="KAA3672284.1"/>
    </source>
</evidence>
<accession>A0A5J4N9P6</accession>
<dbReference type="EMBL" id="QNGE01005093">
    <property type="protein sequence ID" value="KAA3672284.1"/>
    <property type="molecule type" value="Genomic_DNA"/>
</dbReference>
<evidence type="ECO:0000259" key="4">
    <source>
        <dbReference type="PROSITE" id="PS50102"/>
    </source>
</evidence>
<dbReference type="PANTHER" id="PTHR48026">
    <property type="entry name" value="HOMOLOGOUS TO DROSOPHILA SQD (SQUID) PROTEIN"/>
    <property type="match status" value="1"/>
</dbReference>
<name>A0A5J4N9P6_9TREM</name>
<dbReference type="InterPro" id="IPR035979">
    <property type="entry name" value="RBD_domain_sf"/>
</dbReference>
<dbReference type="Gene3D" id="3.30.70.330">
    <property type="match status" value="1"/>
</dbReference>
<dbReference type="SMART" id="SM00360">
    <property type="entry name" value="RRM"/>
    <property type="match status" value="1"/>
</dbReference>
<dbReference type="InterPro" id="IPR000504">
    <property type="entry name" value="RRM_dom"/>
</dbReference>
<dbReference type="GO" id="GO:0000398">
    <property type="term" value="P:mRNA splicing, via spliceosome"/>
    <property type="evidence" value="ECO:0007669"/>
    <property type="project" value="TreeGrafter"/>
</dbReference>
<keyword evidence="1 2" id="KW-0694">RNA-binding</keyword>
<feature type="compositionally biased region" description="Basic and acidic residues" evidence="3">
    <location>
        <begin position="9"/>
        <end position="29"/>
    </location>
</feature>
<evidence type="ECO:0000256" key="2">
    <source>
        <dbReference type="PROSITE-ProRule" id="PRU00176"/>
    </source>
</evidence>
<dbReference type="PANTHER" id="PTHR48026:SF14">
    <property type="entry name" value="HETEROGENEOUS NUCLEAR RIBONUCLEOPROTEIN A1"/>
    <property type="match status" value="1"/>
</dbReference>
<keyword evidence="6" id="KW-1185">Reference proteome</keyword>
<feature type="region of interest" description="Disordered" evidence="3">
    <location>
        <begin position="113"/>
        <end position="138"/>
    </location>
</feature>
<dbReference type="SUPFAM" id="SSF54928">
    <property type="entry name" value="RNA-binding domain, RBD"/>
    <property type="match status" value="1"/>
</dbReference>
<dbReference type="PROSITE" id="PS50102">
    <property type="entry name" value="RRM"/>
    <property type="match status" value="1"/>
</dbReference>
<dbReference type="GO" id="GO:0071013">
    <property type="term" value="C:catalytic step 2 spliceosome"/>
    <property type="evidence" value="ECO:0007669"/>
    <property type="project" value="TreeGrafter"/>
</dbReference>